<dbReference type="InterPro" id="IPR050065">
    <property type="entry name" value="GlmU-like"/>
</dbReference>
<evidence type="ECO:0000256" key="1">
    <source>
        <dbReference type="ARBA" id="ARBA00022679"/>
    </source>
</evidence>
<accession>A0A3P1CX46</accession>
<dbReference type="EMBL" id="RQJP01000001">
    <property type="protein sequence ID" value="RRB17895.1"/>
    <property type="molecule type" value="Genomic_DNA"/>
</dbReference>
<evidence type="ECO:0000259" key="3">
    <source>
        <dbReference type="Pfam" id="PF12804"/>
    </source>
</evidence>
<gene>
    <name evidence="4" type="ORF">EHT87_06370</name>
</gene>
<dbReference type="GO" id="GO:0016779">
    <property type="term" value="F:nucleotidyltransferase activity"/>
    <property type="evidence" value="ECO:0007669"/>
    <property type="project" value="UniProtKB-KW"/>
</dbReference>
<dbReference type="SUPFAM" id="SSF53448">
    <property type="entry name" value="Nucleotide-diphospho-sugar transferases"/>
    <property type="match status" value="1"/>
</dbReference>
<dbReference type="Gene3D" id="3.90.550.10">
    <property type="entry name" value="Spore Coat Polysaccharide Biosynthesis Protein SpsA, Chain A"/>
    <property type="match status" value="1"/>
</dbReference>
<dbReference type="Proteomes" id="UP000274271">
    <property type="component" value="Unassembled WGS sequence"/>
</dbReference>
<dbReference type="InterPro" id="IPR025877">
    <property type="entry name" value="MobA-like_NTP_Trfase"/>
</dbReference>
<feature type="domain" description="MobA-like NTP transferase" evidence="3">
    <location>
        <begin position="4"/>
        <end position="157"/>
    </location>
</feature>
<dbReference type="OrthoDB" id="9784180at2"/>
<reference evidence="4 5" key="1">
    <citation type="submission" date="2018-11" db="EMBL/GenBank/DDBJ databases">
        <authorList>
            <person name="Zhou Z."/>
            <person name="Wang G."/>
        </authorList>
    </citation>
    <scope>NUCLEOTIDE SEQUENCE [LARGE SCALE GENOMIC DNA]</scope>
    <source>
        <strain evidence="4 5">KCTC42998</strain>
    </source>
</reference>
<keyword evidence="2" id="KW-0548">Nucleotidyltransferase</keyword>
<name>A0A3P1CX46_9BACT</name>
<dbReference type="PANTHER" id="PTHR43584:SF8">
    <property type="entry name" value="N-ACETYLMURAMATE ALPHA-1-PHOSPHATE URIDYLYLTRANSFERASE"/>
    <property type="match status" value="1"/>
</dbReference>
<organism evidence="4 5">
    <name type="scientific">Larkinella knui</name>
    <dbReference type="NCBI Taxonomy" id="2025310"/>
    <lineage>
        <taxon>Bacteria</taxon>
        <taxon>Pseudomonadati</taxon>
        <taxon>Bacteroidota</taxon>
        <taxon>Cytophagia</taxon>
        <taxon>Cytophagales</taxon>
        <taxon>Spirosomataceae</taxon>
        <taxon>Larkinella</taxon>
    </lineage>
</organism>
<dbReference type="InterPro" id="IPR029044">
    <property type="entry name" value="Nucleotide-diphossugar_trans"/>
</dbReference>
<protein>
    <submittedName>
        <fullName evidence="4">NDP-sugar synthase</fullName>
    </submittedName>
</protein>
<evidence type="ECO:0000256" key="2">
    <source>
        <dbReference type="ARBA" id="ARBA00022695"/>
    </source>
</evidence>
<proteinExistence type="predicted"/>
<dbReference type="PANTHER" id="PTHR43584">
    <property type="entry name" value="NUCLEOTIDYL TRANSFERASE"/>
    <property type="match status" value="1"/>
</dbReference>
<dbReference type="RefSeq" id="WP_124904952.1">
    <property type="nucleotide sequence ID" value="NZ_RQJP01000001.1"/>
</dbReference>
<evidence type="ECO:0000313" key="4">
    <source>
        <dbReference type="EMBL" id="RRB17895.1"/>
    </source>
</evidence>
<evidence type="ECO:0000313" key="5">
    <source>
        <dbReference type="Proteomes" id="UP000274271"/>
    </source>
</evidence>
<comment type="caution">
    <text evidence="4">The sequence shown here is derived from an EMBL/GenBank/DDBJ whole genome shotgun (WGS) entry which is preliminary data.</text>
</comment>
<sequence>MNYAIIAAGEGSRLAREGITLPKPMVSLNGQMLIDRLIGIFMDTNPESIRVIINEDSDPLAEHLLALSETLPIAVVRQSTPSSLHSFHELLKTMPAVDALCLATTDTVFKEDEFRAFITEFERRPELDGLMAVTTFVDDESPLFVTVDATQAIVAFTDKNTTDTPYISGGVYALRKKALEAVGQVVESGNSRMRNFQRYLLEKELAIQAYPFAKIVDVDHVRDIETAELFLSEAN</sequence>
<dbReference type="AlphaFoldDB" id="A0A3P1CX46"/>
<keyword evidence="5" id="KW-1185">Reference proteome</keyword>
<dbReference type="Pfam" id="PF12804">
    <property type="entry name" value="NTP_transf_3"/>
    <property type="match status" value="1"/>
</dbReference>
<keyword evidence="1" id="KW-0808">Transferase</keyword>